<keyword evidence="2" id="KW-1185">Reference proteome</keyword>
<dbReference type="Proteomes" id="UP001186974">
    <property type="component" value="Unassembled WGS sequence"/>
</dbReference>
<protein>
    <submittedName>
        <fullName evidence="1">Uncharacterized protein</fullName>
    </submittedName>
</protein>
<evidence type="ECO:0000313" key="1">
    <source>
        <dbReference type="EMBL" id="KAK3077329.1"/>
    </source>
</evidence>
<accession>A0ACC3DL09</accession>
<proteinExistence type="predicted"/>
<name>A0ACC3DL09_9PEZI</name>
<gene>
    <name evidence="1" type="ORF">LTS18_010566</name>
</gene>
<sequence length="267" mass="27399">MDGMRITVEAQQPFTLNAALQMPVTAAIVPPNTEPLYMFAYHIIANSQNAALAGPASGAPMPAGVPNAAPAPSQVPEGMPPSMPMPMPAGEPMSMPAGETMPGMPAGEPTLGMPPSTPLPSVPNAKRQMPTAMPIPATEPTPAIGARPAAVNMAMVRSRLATGASMADVQFLIAKRAGDATTERFEPITDKLSMSQVSPEGRLTVGGVTQLNGQYVVLLVNDGNGVMAQQQNAELRKESANAAVGMREAGWLGAIAGVVVGLVMAAL</sequence>
<evidence type="ECO:0000313" key="2">
    <source>
        <dbReference type="Proteomes" id="UP001186974"/>
    </source>
</evidence>
<dbReference type="EMBL" id="JAWDJW010002972">
    <property type="protein sequence ID" value="KAK3077329.1"/>
    <property type="molecule type" value="Genomic_DNA"/>
</dbReference>
<comment type="caution">
    <text evidence="1">The sequence shown here is derived from an EMBL/GenBank/DDBJ whole genome shotgun (WGS) entry which is preliminary data.</text>
</comment>
<reference evidence="1" key="1">
    <citation type="submission" date="2024-09" db="EMBL/GenBank/DDBJ databases">
        <title>Black Yeasts Isolated from many extreme environments.</title>
        <authorList>
            <person name="Coleine C."/>
            <person name="Stajich J.E."/>
            <person name="Selbmann L."/>
        </authorList>
    </citation>
    <scope>NUCLEOTIDE SEQUENCE</scope>
    <source>
        <strain evidence="1">CCFEE 5737</strain>
    </source>
</reference>
<organism evidence="1 2">
    <name type="scientific">Coniosporium uncinatum</name>
    <dbReference type="NCBI Taxonomy" id="93489"/>
    <lineage>
        <taxon>Eukaryota</taxon>
        <taxon>Fungi</taxon>
        <taxon>Dikarya</taxon>
        <taxon>Ascomycota</taxon>
        <taxon>Pezizomycotina</taxon>
        <taxon>Dothideomycetes</taxon>
        <taxon>Dothideomycetes incertae sedis</taxon>
        <taxon>Coniosporium</taxon>
    </lineage>
</organism>